<evidence type="ECO:0000313" key="2">
    <source>
        <dbReference type="EMBL" id="KAK4422214.1"/>
    </source>
</evidence>
<evidence type="ECO:0000256" key="1">
    <source>
        <dbReference type="SAM" id="MobiDB-lite"/>
    </source>
</evidence>
<dbReference type="EMBL" id="JACGWO010000007">
    <property type="protein sequence ID" value="KAK4422214.1"/>
    <property type="molecule type" value="Genomic_DNA"/>
</dbReference>
<comment type="caution">
    <text evidence="2">The sequence shown here is derived from an EMBL/GenBank/DDBJ whole genome shotgun (WGS) entry which is preliminary data.</text>
</comment>
<feature type="compositionally biased region" description="Low complexity" evidence="1">
    <location>
        <begin position="49"/>
        <end position="62"/>
    </location>
</feature>
<sequence>MGRTVVSFLCGGFTRKKSPPTSPVEENLKAENSEVALIIPEDASHKLRPSTASASASGSGSSPEEHPGELAAKPPSDDDQKPLRPPPGRQLSAHHLRTSSYHFHHRRSNSGAALKFVSSMSVRVRGSSGVATASRLVEKKLSHEDSIWKKRIILGEKCRVREDDDEAILYDENGERISAYHPKKYTSFSRQNSSSGRDSDPNDQVSTKI</sequence>
<gene>
    <name evidence="2" type="ORF">Salat_1803700</name>
</gene>
<keyword evidence="3" id="KW-1185">Reference proteome</keyword>
<reference evidence="2" key="1">
    <citation type="submission" date="2020-06" db="EMBL/GenBank/DDBJ databases">
        <authorList>
            <person name="Li T."/>
            <person name="Hu X."/>
            <person name="Zhang T."/>
            <person name="Song X."/>
            <person name="Zhang H."/>
            <person name="Dai N."/>
            <person name="Sheng W."/>
            <person name="Hou X."/>
            <person name="Wei L."/>
        </authorList>
    </citation>
    <scope>NUCLEOTIDE SEQUENCE</scope>
    <source>
        <strain evidence="2">3651</strain>
        <tissue evidence="2">Leaf</tissue>
    </source>
</reference>
<name>A0AAE1Y223_9LAMI</name>
<reference evidence="2" key="2">
    <citation type="journal article" date="2024" name="Plant">
        <title>Genomic evolution and insights into agronomic trait innovations of Sesamum species.</title>
        <authorList>
            <person name="Miao H."/>
            <person name="Wang L."/>
            <person name="Qu L."/>
            <person name="Liu H."/>
            <person name="Sun Y."/>
            <person name="Le M."/>
            <person name="Wang Q."/>
            <person name="Wei S."/>
            <person name="Zheng Y."/>
            <person name="Lin W."/>
            <person name="Duan Y."/>
            <person name="Cao H."/>
            <person name="Xiong S."/>
            <person name="Wang X."/>
            <person name="Wei L."/>
            <person name="Li C."/>
            <person name="Ma Q."/>
            <person name="Ju M."/>
            <person name="Zhao R."/>
            <person name="Li G."/>
            <person name="Mu C."/>
            <person name="Tian Q."/>
            <person name="Mei H."/>
            <person name="Zhang T."/>
            <person name="Gao T."/>
            <person name="Zhang H."/>
        </authorList>
    </citation>
    <scope>NUCLEOTIDE SEQUENCE</scope>
    <source>
        <strain evidence="2">3651</strain>
    </source>
</reference>
<feature type="region of interest" description="Disordered" evidence="1">
    <location>
        <begin position="181"/>
        <end position="209"/>
    </location>
</feature>
<dbReference type="PANTHER" id="PTHR36801:SF3">
    <property type="entry name" value="OS06G0150300 PROTEIN"/>
    <property type="match status" value="1"/>
</dbReference>
<feature type="region of interest" description="Disordered" evidence="1">
    <location>
        <begin position="1"/>
        <end position="92"/>
    </location>
</feature>
<protein>
    <submittedName>
        <fullName evidence="2">Uncharacterized protein</fullName>
    </submittedName>
</protein>
<proteinExistence type="predicted"/>
<feature type="compositionally biased region" description="Polar residues" evidence="1">
    <location>
        <begin position="186"/>
        <end position="209"/>
    </location>
</feature>
<organism evidence="2 3">
    <name type="scientific">Sesamum alatum</name>
    <dbReference type="NCBI Taxonomy" id="300844"/>
    <lineage>
        <taxon>Eukaryota</taxon>
        <taxon>Viridiplantae</taxon>
        <taxon>Streptophyta</taxon>
        <taxon>Embryophyta</taxon>
        <taxon>Tracheophyta</taxon>
        <taxon>Spermatophyta</taxon>
        <taxon>Magnoliopsida</taxon>
        <taxon>eudicotyledons</taxon>
        <taxon>Gunneridae</taxon>
        <taxon>Pentapetalae</taxon>
        <taxon>asterids</taxon>
        <taxon>lamiids</taxon>
        <taxon>Lamiales</taxon>
        <taxon>Pedaliaceae</taxon>
        <taxon>Sesamum</taxon>
    </lineage>
</organism>
<dbReference type="PANTHER" id="PTHR36801">
    <property type="entry name" value="OS06G0150200 PROTEIN"/>
    <property type="match status" value="1"/>
</dbReference>
<dbReference type="Proteomes" id="UP001293254">
    <property type="component" value="Unassembled WGS sequence"/>
</dbReference>
<dbReference type="AlphaFoldDB" id="A0AAE1Y223"/>
<evidence type="ECO:0000313" key="3">
    <source>
        <dbReference type="Proteomes" id="UP001293254"/>
    </source>
</evidence>
<accession>A0AAE1Y223</accession>